<dbReference type="GO" id="GO:0046872">
    <property type="term" value="F:metal ion binding"/>
    <property type="evidence" value="ECO:0007669"/>
    <property type="project" value="UniProtKB-KW"/>
</dbReference>
<comment type="similarity">
    <text evidence="3">Belongs to the ELP3 family.</text>
</comment>
<dbReference type="EC" id="2.3.1.311" evidence="14"/>
<keyword evidence="16" id="KW-1133">Transmembrane helix</keyword>
<evidence type="ECO:0000256" key="14">
    <source>
        <dbReference type="ARBA" id="ARBA00044771"/>
    </source>
</evidence>
<feature type="transmembrane region" description="Helical" evidence="16">
    <location>
        <begin position="671"/>
        <end position="696"/>
    </location>
</feature>
<keyword evidence="9" id="KW-0479">Metal-binding</keyword>
<dbReference type="SFLD" id="SFLDF00344">
    <property type="entry name" value="ELP3-like"/>
    <property type="match status" value="1"/>
</dbReference>
<dbReference type="GO" id="GO:0051539">
    <property type="term" value="F:4 iron, 4 sulfur cluster binding"/>
    <property type="evidence" value="ECO:0007669"/>
    <property type="project" value="UniProtKB-KW"/>
</dbReference>
<evidence type="ECO:0000256" key="5">
    <source>
        <dbReference type="ARBA" id="ARBA00022555"/>
    </source>
</evidence>
<dbReference type="Gene3D" id="3.80.30.20">
    <property type="entry name" value="tm_1862 like domain"/>
    <property type="match status" value="1"/>
</dbReference>
<dbReference type="SUPFAM" id="SSF102114">
    <property type="entry name" value="Radical SAM enzymes"/>
    <property type="match status" value="1"/>
</dbReference>
<dbReference type="UniPathway" id="UPA00988"/>
<keyword evidence="16" id="KW-0812">Transmembrane</keyword>
<dbReference type="GO" id="GO:0005634">
    <property type="term" value="C:nucleus"/>
    <property type="evidence" value="ECO:0007669"/>
    <property type="project" value="TreeGrafter"/>
</dbReference>
<evidence type="ECO:0000259" key="17">
    <source>
        <dbReference type="SMART" id="SM00729"/>
    </source>
</evidence>
<evidence type="ECO:0000256" key="9">
    <source>
        <dbReference type="ARBA" id="ARBA00022723"/>
    </source>
</evidence>
<evidence type="ECO:0000256" key="12">
    <source>
        <dbReference type="ARBA" id="ARBA00023014"/>
    </source>
</evidence>
<dbReference type="InterPro" id="IPR023404">
    <property type="entry name" value="rSAM_horseshoe"/>
</dbReference>
<keyword evidence="13" id="KW-0012">Acyltransferase</keyword>
<dbReference type="GO" id="GO:0005737">
    <property type="term" value="C:cytoplasm"/>
    <property type="evidence" value="ECO:0007669"/>
    <property type="project" value="TreeGrafter"/>
</dbReference>
<dbReference type="InterPro" id="IPR032432">
    <property type="entry name" value="Radical_SAM_C"/>
</dbReference>
<evidence type="ECO:0000313" key="18">
    <source>
        <dbReference type="EMBL" id="CAE0367521.1"/>
    </source>
</evidence>
<dbReference type="SMART" id="SM00729">
    <property type="entry name" value="Elp3"/>
    <property type="match status" value="1"/>
</dbReference>
<name>A0A7S3JZ06_9STRA</name>
<dbReference type="GO" id="GO:0106261">
    <property type="term" value="F:tRNA uridine(34) acetyltransferase activity"/>
    <property type="evidence" value="ECO:0007669"/>
    <property type="project" value="UniProtKB-EC"/>
</dbReference>
<keyword evidence="16" id="KW-0472">Membrane</keyword>
<dbReference type="EMBL" id="HBIJ01012156">
    <property type="protein sequence ID" value="CAE0367521.1"/>
    <property type="molecule type" value="Transcribed_RNA"/>
</dbReference>
<sequence length="704" mass="80684">MESSLRTDAVQSGDPAAVANERPLHYVNTQIEDIYRRLDAMIPVEMIPALEAMVLYLVQCDPVPSTERELAKSLTELRKKFKISPRKAQLLHTYRRMFATGTIARCIGVEQVLTTKASKSMSGVLVVTVLTSPYPSVNGGKKQKFTCEWNCYFCPNQPGQPRSYLRDEPAVLRANQNQFDPILQFTERCSTLAANGHPVDKVEVLVLGGTWSSYPLDYRTAFCRDLYYAANTLWDYEKVRGKLSVRKPKSLFEEQILNESAYTKIIGLTLETRPDAICPQEIRRLREYGCTRVQLGLQHTNPQVLKKINRGHGVEEAKYALRLLKDNCFKMDLHLMPNLPGANPTVDKEMFQTVLYDPNLQVDQWKIYPCEVTPWTVIKKWFDEGSYIPYGEDDLRQVLIYAKSRVHPWIRLNRVIRDIPSNYILGGLDAPNMREDVLATMRRNGLRCRCIRCREVGDISGLNQIDIQQKHAAKNQHLLALSKPGGSHNIRRVFRKFGVEQAQKAALRSRANREGVLARRTSQQLAATAIIKRRIYKASHGTEYFLSFETPDELIIFAFLRLRICDTPGTVFPCLEPCALIRELHVYGQLVAADTRRNWFSFKTATNFSSAQQHRGFGRRLMADAESIAARSGYKKIAVISGVGTRGYYRRLGYVLNPDGNFLIKQLPFPYLYYLRYFGCIICFISVFFYVLDLLFNSKYDHHH</sequence>
<dbReference type="SUPFAM" id="SSF55729">
    <property type="entry name" value="Acyl-CoA N-acyltransferases (Nat)"/>
    <property type="match status" value="1"/>
</dbReference>
<evidence type="ECO:0000256" key="10">
    <source>
        <dbReference type="ARBA" id="ARBA00022884"/>
    </source>
</evidence>
<dbReference type="PANTHER" id="PTHR11135:SF2">
    <property type="entry name" value="ELONGATOR COMPLEX PROTEIN 3"/>
    <property type="match status" value="1"/>
</dbReference>
<organism evidence="18">
    <name type="scientific">Aureoumbra lagunensis</name>
    <dbReference type="NCBI Taxonomy" id="44058"/>
    <lineage>
        <taxon>Eukaryota</taxon>
        <taxon>Sar</taxon>
        <taxon>Stramenopiles</taxon>
        <taxon>Ochrophyta</taxon>
        <taxon>Pelagophyceae</taxon>
        <taxon>Pelagomonadales</taxon>
        <taxon>Aureoumbra</taxon>
    </lineage>
</organism>
<evidence type="ECO:0000256" key="7">
    <source>
        <dbReference type="ARBA" id="ARBA00022691"/>
    </source>
</evidence>
<keyword evidence="12" id="KW-0411">Iron-sulfur</keyword>
<proteinExistence type="inferred from homology"/>
<evidence type="ECO:0000256" key="15">
    <source>
        <dbReference type="ARBA" id="ARBA00047372"/>
    </source>
</evidence>
<keyword evidence="5" id="KW-0820">tRNA-binding</keyword>
<keyword evidence="4" id="KW-0004">4Fe-4S</keyword>
<dbReference type="InterPro" id="IPR039661">
    <property type="entry name" value="ELP3"/>
</dbReference>
<comment type="cofactor">
    <cofactor evidence="1">
        <name>[4Fe-4S] cluster</name>
        <dbReference type="ChEBI" id="CHEBI:49883"/>
    </cofactor>
</comment>
<dbReference type="FunFam" id="3.80.30.20:FF:000011">
    <property type="entry name" value="Elongator complex"/>
    <property type="match status" value="1"/>
</dbReference>
<evidence type="ECO:0000256" key="16">
    <source>
        <dbReference type="SAM" id="Phobius"/>
    </source>
</evidence>
<dbReference type="InterPro" id="IPR034687">
    <property type="entry name" value="ELP3-like"/>
</dbReference>
<keyword evidence="8" id="KW-0819">tRNA processing</keyword>
<dbReference type="GO" id="GO:0033588">
    <property type="term" value="C:elongator holoenzyme complex"/>
    <property type="evidence" value="ECO:0007669"/>
    <property type="project" value="TreeGrafter"/>
</dbReference>
<comment type="pathway">
    <text evidence="2">tRNA modification.</text>
</comment>
<dbReference type="SFLD" id="SFLDG01086">
    <property type="entry name" value="elongater_protein-like"/>
    <property type="match status" value="1"/>
</dbReference>
<evidence type="ECO:0000256" key="6">
    <source>
        <dbReference type="ARBA" id="ARBA00022679"/>
    </source>
</evidence>
<dbReference type="Pfam" id="PF04055">
    <property type="entry name" value="Radical_SAM"/>
    <property type="match status" value="1"/>
</dbReference>
<dbReference type="AlphaFoldDB" id="A0A7S3JZ06"/>
<evidence type="ECO:0000256" key="13">
    <source>
        <dbReference type="ARBA" id="ARBA00023315"/>
    </source>
</evidence>
<gene>
    <name evidence="18" type="ORF">ALAG00032_LOCUS8278</name>
</gene>
<comment type="catalytic activity">
    <reaction evidence="15">
        <text>uridine(34) in tRNA + acetyl-CoA + S-adenosyl-L-methionine + H2O = 5-(carboxymethyl)uridine(34) in tRNA + 5'-deoxyadenosine + L-methionine + CoA + 2 H(+)</text>
        <dbReference type="Rhea" id="RHEA:61020"/>
        <dbReference type="Rhea" id="RHEA-COMP:10407"/>
        <dbReference type="Rhea" id="RHEA-COMP:11727"/>
        <dbReference type="ChEBI" id="CHEBI:15377"/>
        <dbReference type="ChEBI" id="CHEBI:15378"/>
        <dbReference type="ChEBI" id="CHEBI:17319"/>
        <dbReference type="ChEBI" id="CHEBI:57287"/>
        <dbReference type="ChEBI" id="CHEBI:57288"/>
        <dbReference type="ChEBI" id="CHEBI:57844"/>
        <dbReference type="ChEBI" id="CHEBI:59789"/>
        <dbReference type="ChEBI" id="CHEBI:65315"/>
        <dbReference type="ChEBI" id="CHEBI:74882"/>
        <dbReference type="EC" id="2.3.1.311"/>
    </reaction>
    <physiologicalReaction direction="left-to-right" evidence="15">
        <dbReference type="Rhea" id="RHEA:61021"/>
    </physiologicalReaction>
</comment>
<evidence type="ECO:0000256" key="1">
    <source>
        <dbReference type="ARBA" id="ARBA00001966"/>
    </source>
</evidence>
<dbReference type="InterPro" id="IPR058240">
    <property type="entry name" value="rSAM_sf"/>
</dbReference>
<keyword evidence="11" id="KW-0408">Iron</keyword>
<keyword evidence="7" id="KW-0949">S-adenosyl-L-methionine</keyword>
<evidence type="ECO:0000256" key="4">
    <source>
        <dbReference type="ARBA" id="ARBA00022485"/>
    </source>
</evidence>
<dbReference type="GO" id="GO:0000049">
    <property type="term" value="F:tRNA binding"/>
    <property type="evidence" value="ECO:0007669"/>
    <property type="project" value="UniProtKB-KW"/>
</dbReference>
<dbReference type="InterPro" id="IPR007197">
    <property type="entry name" value="rSAM"/>
</dbReference>
<dbReference type="PANTHER" id="PTHR11135">
    <property type="entry name" value="HISTONE ACETYLTRANSFERASE-RELATED"/>
    <property type="match status" value="1"/>
</dbReference>
<dbReference type="Pfam" id="PF16199">
    <property type="entry name" value="Radical_SAM_C"/>
    <property type="match status" value="1"/>
</dbReference>
<evidence type="ECO:0000256" key="11">
    <source>
        <dbReference type="ARBA" id="ARBA00023004"/>
    </source>
</evidence>
<evidence type="ECO:0000256" key="2">
    <source>
        <dbReference type="ARBA" id="ARBA00005217"/>
    </source>
</evidence>
<dbReference type="InterPro" id="IPR016181">
    <property type="entry name" value="Acyl_CoA_acyltransferase"/>
</dbReference>
<dbReference type="SFLD" id="SFLDS00029">
    <property type="entry name" value="Radical_SAM"/>
    <property type="match status" value="1"/>
</dbReference>
<dbReference type="InterPro" id="IPR006638">
    <property type="entry name" value="Elp3/MiaA/NifB-like_rSAM"/>
</dbReference>
<dbReference type="GO" id="GO:0002926">
    <property type="term" value="P:tRNA wobble base 5-methoxycarbonylmethyl-2-thiouridinylation"/>
    <property type="evidence" value="ECO:0007669"/>
    <property type="project" value="TreeGrafter"/>
</dbReference>
<dbReference type="Gene3D" id="3.40.630.30">
    <property type="match status" value="1"/>
</dbReference>
<evidence type="ECO:0000256" key="3">
    <source>
        <dbReference type="ARBA" id="ARBA00005494"/>
    </source>
</evidence>
<keyword evidence="6" id="KW-0808">Transferase</keyword>
<reference evidence="18" key="1">
    <citation type="submission" date="2021-01" db="EMBL/GenBank/DDBJ databases">
        <authorList>
            <person name="Corre E."/>
            <person name="Pelletier E."/>
            <person name="Niang G."/>
            <person name="Scheremetjew M."/>
            <person name="Finn R."/>
            <person name="Kale V."/>
            <person name="Holt S."/>
            <person name="Cochrane G."/>
            <person name="Meng A."/>
            <person name="Brown T."/>
            <person name="Cohen L."/>
        </authorList>
    </citation>
    <scope>NUCLEOTIDE SEQUENCE</scope>
    <source>
        <strain evidence="18">CCMP1510</strain>
    </source>
</reference>
<keyword evidence="10" id="KW-0694">RNA-binding</keyword>
<evidence type="ECO:0000256" key="8">
    <source>
        <dbReference type="ARBA" id="ARBA00022694"/>
    </source>
</evidence>
<feature type="domain" description="Elp3/MiaA/NifB-like radical SAM core" evidence="17">
    <location>
        <begin position="133"/>
        <end position="401"/>
    </location>
</feature>
<accession>A0A7S3JZ06</accession>
<protein>
    <recommendedName>
        <fullName evidence="14">tRNA carboxymethyluridine synthase</fullName>
        <ecNumber evidence="14">2.3.1.311</ecNumber>
    </recommendedName>
</protein>